<reference evidence="1" key="1">
    <citation type="journal article" date="2019" name="bioRxiv">
        <title>The Genome of the Zebra Mussel, Dreissena polymorpha: A Resource for Invasive Species Research.</title>
        <authorList>
            <person name="McCartney M.A."/>
            <person name="Auch B."/>
            <person name="Kono T."/>
            <person name="Mallez S."/>
            <person name="Zhang Y."/>
            <person name="Obille A."/>
            <person name="Becker A."/>
            <person name="Abrahante J.E."/>
            <person name="Garbe J."/>
            <person name="Badalamenti J.P."/>
            <person name="Herman A."/>
            <person name="Mangelson H."/>
            <person name="Liachko I."/>
            <person name="Sullivan S."/>
            <person name="Sone E.D."/>
            <person name="Koren S."/>
            <person name="Silverstein K.A.T."/>
            <person name="Beckman K.B."/>
            <person name="Gohl D.M."/>
        </authorList>
    </citation>
    <scope>NUCLEOTIDE SEQUENCE</scope>
    <source>
        <strain evidence="1">Duluth1</strain>
        <tissue evidence="1">Whole animal</tissue>
    </source>
</reference>
<organism evidence="1 2">
    <name type="scientific">Dreissena polymorpha</name>
    <name type="common">Zebra mussel</name>
    <name type="synonym">Mytilus polymorpha</name>
    <dbReference type="NCBI Taxonomy" id="45954"/>
    <lineage>
        <taxon>Eukaryota</taxon>
        <taxon>Metazoa</taxon>
        <taxon>Spiralia</taxon>
        <taxon>Lophotrochozoa</taxon>
        <taxon>Mollusca</taxon>
        <taxon>Bivalvia</taxon>
        <taxon>Autobranchia</taxon>
        <taxon>Heteroconchia</taxon>
        <taxon>Euheterodonta</taxon>
        <taxon>Imparidentia</taxon>
        <taxon>Neoheterodontei</taxon>
        <taxon>Myida</taxon>
        <taxon>Dreissenoidea</taxon>
        <taxon>Dreissenidae</taxon>
        <taxon>Dreissena</taxon>
    </lineage>
</organism>
<dbReference type="EMBL" id="JAIWYP010000002">
    <property type="protein sequence ID" value="KAH3875429.1"/>
    <property type="molecule type" value="Genomic_DNA"/>
</dbReference>
<keyword evidence="2" id="KW-1185">Reference proteome</keyword>
<name>A0A9D4RNX0_DREPO</name>
<comment type="caution">
    <text evidence="1">The sequence shown here is derived from an EMBL/GenBank/DDBJ whole genome shotgun (WGS) entry which is preliminary data.</text>
</comment>
<evidence type="ECO:0000313" key="1">
    <source>
        <dbReference type="EMBL" id="KAH3875429.1"/>
    </source>
</evidence>
<dbReference type="Proteomes" id="UP000828390">
    <property type="component" value="Unassembled WGS sequence"/>
</dbReference>
<accession>A0A9D4RNX0</accession>
<dbReference type="SUPFAM" id="SSF52540">
    <property type="entry name" value="P-loop containing nucleoside triphosphate hydrolases"/>
    <property type="match status" value="1"/>
</dbReference>
<proteinExistence type="predicted"/>
<gene>
    <name evidence="1" type="ORF">DPMN_038695</name>
</gene>
<sequence>MKQCLQHIEERENEARKRISKEGKEVLAHIESRRLASAKMITEKENEVKQKALQTEKTAREVHQKAQEIEYTAHNVEIHAANVFQHTLTIDKKAQEIGNNIEIIEQKLNETKMTNNDLDIEELHRRLIQHYNNTLNYVTLSPLNPSFDSATSLDNLYATPNIFRMQMNKPTLKRDDPCYSNFQKKDDQGKSTEISIYKDLLDTNGKFNGRIFLQGEAGTGKTTFVAKLVLDWCRVSHSSYKVSHSSYNYDVDETDFKDFASLERFSFVFLVTLSMNVKYQR</sequence>
<protein>
    <submittedName>
        <fullName evidence="1">Uncharacterized protein</fullName>
    </submittedName>
</protein>
<dbReference type="Gene3D" id="3.40.50.300">
    <property type="entry name" value="P-loop containing nucleotide triphosphate hydrolases"/>
    <property type="match status" value="1"/>
</dbReference>
<dbReference type="InterPro" id="IPR027417">
    <property type="entry name" value="P-loop_NTPase"/>
</dbReference>
<dbReference type="AlphaFoldDB" id="A0A9D4RNX0"/>
<dbReference type="PANTHER" id="PTHR24407">
    <property type="entry name" value="PROTEIN KINASE DOMAIN-CONTAINING PROTEIN"/>
    <property type="match status" value="1"/>
</dbReference>
<reference evidence="1" key="2">
    <citation type="submission" date="2020-11" db="EMBL/GenBank/DDBJ databases">
        <authorList>
            <person name="McCartney M.A."/>
            <person name="Auch B."/>
            <person name="Kono T."/>
            <person name="Mallez S."/>
            <person name="Becker A."/>
            <person name="Gohl D.M."/>
            <person name="Silverstein K.A.T."/>
            <person name="Koren S."/>
            <person name="Bechman K.B."/>
            <person name="Herman A."/>
            <person name="Abrahante J.E."/>
            <person name="Garbe J."/>
        </authorList>
    </citation>
    <scope>NUCLEOTIDE SEQUENCE</scope>
    <source>
        <strain evidence="1">Duluth1</strain>
        <tissue evidence="1">Whole animal</tissue>
    </source>
</reference>
<evidence type="ECO:0000313" key="2">
    <source>
        <dbReference type="Proteomes" id="UP000828390"/>
    </source>
</evidence>
<dbReference type="PANTHER" id="PTHR24407:SF14">
    <property type="entry name" value="SIR2-LIKE DOMAIN-CONTAINING PROTEIN"/>
    <property type="match status" value="1"/>
</dbReference>